<dbReference type="Proteomes" id="UP001579974">
    <property type="component" value="Unassembled WGS sequence"/>
</dbReference>
<keyword evidence="1" id="KW-0805">Transcription regulation</keyword>
<reference evidence="5 6" key="1">
    <citation type="journal article" date="2024" name="Int. J. Mol. Sci.">
        <title>Exploration of Alicyclobacillus spp. Genome in Search of Antibiotic Resistance.</title>
        <authorList>
            <person name="Bucka-Kolendo J."/>
            <person name="Kiousi D.E."/>
            <person name="Dekowska A."/>
            <person name="Mikolajczuk-Szczyrba A."/>
            <person name="Karadedos D.M."/>
            <person name="Michael P."/>
            <person name="Galanis A."/>
            <person name="Sokolowska B."/>
        </authorList>
    </citation>
    <scope>NUCLEOTIDE SEQUENCE [LARGE SCALE GENOMIC DNA]</scope>
    <source>
        <strain evidence="5 6">KKP 3000</strain>
    </source>
</reference>
<dbReference type="InterPro" id="IPR009061">
    <property type="entry name" value="DNA-bd_dom_put_sf"/>
</dbReference>
<dbReference type="PROSITE" id="PS50937">
    <property type="entry name" value="HTH_MERR_2"/>
    <property type="match status" value="1"/>
</dbReference>
<evidence type="ECO:0000259" key="4">
    <source>
        <dbReference type="PROSITE" id="PS50937"/>
    </source>
</evidence>
<evidence type="ECO:0000256" key="3">
    <source>
        <dbReference type="ARBA" id="ARBA00023163"/>
    </source>
</evidence>
<keyword evidence="6" id="KW-1185">Reference proteome</keyword>
<keyword evidence="2" id="KW-0238">DNA-binding</keyword>
<dbReference type="Gene3D" id="1.10.1660.10">
    <property type="match status" value="1"/>
</dbReference>
<comment type="caution">
    <text evidence="5">The sequence shown here is derived from an EMBL/GenBank/DDBJ whole genome shotgun (WGS) entry which is preliminary data.</text>
</comment>
<dbReference type="EMBL" id="JBDXSU010000047">
    <property type="protein sequence ID" value="MFB5193200.1"/>
    <property type="molecule type" value="Genomic_DNA"/>
</dbReference>
<keyword evidence="3" id="KW-0804">Transcription</keyword>
<evidence type="ECO:0000256" key="1">
    <source>
        <dbReference type="ARBA" id="ARBA00023015"/>
    </source>
</evidence>
<dbReference type="InterPro" id="IPR000551">
    <property type="entry name" value="MerR-type_HTH_dom"/>
</dbReference>
<evidence type="ECO:0000313" key="6">
    <source>
        <dbReference type="Proteomes" id="UP001579974"/>
    </source>
</evidence>
<sequence length="131" mass="15443">MKIHELAEKTGLTAPTIRFYEKEGLLDERHVLRLENNYRDYSEEAVTHLTMIKKFQTVGFSLSELKHVFHEHDSNRLTILQVVELLSQKIKETERKRDEFGQILGTLRRMLESKIALMSDLQEANTVFKLR</sequence>
<dbReference type="PANTHER" id="PTHR30204">
    <property type="entry name" value="REDOX-CYCLING DRUG-SENSING TRANSCRIPTIONAL ACTIVATOR SOXR"/>
    <property type="match status" value="1"/>
</dbReference>
<gene>
    <name evidence="5" type="ORF">KKP3000_003146</name>
</gene>
<dbReference type="Pfam" id="PF13411">
    <property type="entry name" value="MerR_1"/>
    <property type="match status" value="1"/>
</dbReference>
<evidence type="ECO:0000313" key="5">
    <source>
        <dbReference type="EMBL" id="MFB5193200.1"/>
    </source>
</evidence>
<dbReference type="RefSeq" id="WP_275473379.1">
    <property type="nucleotide sequence ID" value="NZ_CP162940.1"/>
</dbReference>
<accession>A0ABV5ANN2</accession>
<dbReference type="SMART" id="SM00422">
    <property type="entry name" value="HTH_MERR"/>
    <property type="match status" value="1"/>
</dbReference>
<proteinExistence type="predicted"/>
<organism evidence="5 6">
    <name type="scientific">Alicyclobacillus fastidiosus</name>
    <dbReference type="NCBI Taxonomy" id="392011"/>
    <lineage>
        <taxon>Bacteria</taxon>
        <taxon>Bacillati</taxon>
        <taxon>Bacillota</taxon>
        <taxon>Bacilli</taxon>
        <taxon>Bacillales</taxon>
        <taxon>Alicyclobacillaceae</taxon>
        <taxon>Alicyclobacillus</taxon>
    </lineage>
</organism>
<dbReference type="PANTHER" id="PTHR30204:SF94">
    <property type="entry name" value="HEAVY METAL-DEPENDENT TRANSCRIPTIONAL REGULATOR HI_0293-RELATED"/>
    <property type="match status" value="1"/>
</dbReference>
<evidence type="ECO:0000256" key="2">
    <source>
        <dbReference type="ARBA" id="ARBA00023125"/>
    </source>
</evidence>
<protein>
    <submittedName>
        <fullName evidence="5">MerR family transcriptional regulator</fullName>
    </submittedName>
</protein>
<feature type="domain" description="HTH merR-type" evidence="4">
    <location>
        <begin position="1"/>
        <end position="71"/>
    </location>
</feature>
<dbReference type="InterPro" id="IPR047057">
    <property type="entry name" value="MerR_fam"/>
</dbReference>
<name>A0ABV5ANN2_9BACL</name>
<dbReference type="SUPFAM" id="SSF46955">
    <property type="entry name" value="Putative DNA-binding domain"/>
    <property type="match status" value="1"/>
</dbReference>